<gene>
    <name evidence="2" type="ORF">QR680_011030</name>
</gene>
<proteinExistence type="predicted"/>
<name>A0AA39MCS5_9BILA</name>
<evidence type="ECO:0000313" key="2">
    <source>
        <dbReference type="EMBL" id="KAK0428825.1"/>
    </source>
</evidence>
<dbReference type="AlphaFoldDB" id="A0AA39MCS5"/>
<sequence length="127" mass="13723">MGCIVLGFALLLGSVAYSIHPELRGNLINFAAEGKPQSPMLVLSDINCPLWTERIPLCDAMCTADGLKPITVVFGRHLCPWTTTLSNGERITGKDSGKMTELIGGKEYSLESKDCFSGLLCIVMLCN</sequence>
<comment type="caution">
    <text evidence="2">The sequence shown here is derived from an EMBL/GenBank/DDBJ whole genome shotgun (WGS) entry which is preliminary data.</text>
</comment>
<dbReference type="EMBL" id="JAUCMV010000001">
    <property type="protein sequence ID" value="KAK0428825.1"/>
    <property type="molecule type" value="Genomic_DNA"/>
</dbReference>
<feature type="signal peptide" evidence="1">
    <location>
        <begin position="1"/>
        <end position="18"/>
    </location>
</feature>
<organism evidence="2 3">
    <name type="scientific">Steinernema hermaphroditum</name>
    <dbReference type="NCBI Taxonomy" id="289476"/>
    <lineage>
        <taxon>Eukaryota</taxon>
        <taxon>Metazoa</taxon>
        <taxon>Ecdysozoa</taxon>
        <taxon>Nematoda</taxon>
        <taxon>Chromadorea</taxon>
        <taxon>Rhabditida</taxon>
        <taxon>Tylenchina</taxon>
        <taxon>Panagrolaimomorpha</taxon>
        <taxon>Strongyloidoidea</taxon>
        <taxon>Steinernematidae</taxon>
        <taxon>Steinernema</taxon>
    </lineage>
</organism>
<protein>
    <submittedName>
        <fullName evidence="2">Uncharacterized protein</fullName>
    </submittedName>
</protein>
<reference evidence="2" key="1">
    <citation type="submission" date="2023-06" db="EMBL/GenBank/DDBJ databases">
        <title>Genomic analysis of the entomopathogenic nematode Steinernema hermaphroditum.</title>
        <authorList>
            <person name="Schwarz E.M."/>
            <person name="Heppert J.K."/>
            <person name="Baniya A."/>
            <person name="Schwartz H.T."/>
            <person name="Tan C.-H."/>
            <person name="Antoshechkin I."/>
            <person name="Sternberg P.W."/>
            <person name="Goodrich-Blair H."/>
            <person name="Dillman A.R."/>
        </authorList>
    </citation>
    <scope>NUCLEOTIDE SEQUENCE</scope>
    <source>
        <strain evidence="2">PS9179</strain>
        <tissue evidence="2">Whole animal</tissue>
    </source>
</reference>
<accession>A0AA39MCS5</accession>
<evidence type="ECO:0000256" key="1">
    <source>
        <dbReference type="SAM" id="SignalP"/>
    </source>
</evidence>
<keyword evidence="1" id="KW-0732">Signal</keyword>
<dbReference type="Proteomes" id="UP001175271">
    <property type="component" value="Unassembled WGS sequence"/>
</dbReference>
<keyword evidence="3" id="KW-1185">Reference proteome</keyword>
<feature type="chain" id="PRO_5041313123" evidence="1">
    <location>
        <begin position="19"/>
        <end position="127"/>
    </location>
</feature>
<evidence type="ECO:0000313" key="3">
    <source>
        <dbReference type="Proteomes" id="UP001175271"/>
    </source>
</evidence>